<evidence type="ECO:0008006" key="4">
    <source>
        <dbReference type="Google" id="ProtNLM"/>
    </source>
</evidence>
<dbReference type="InterPro" id="IPR045500">
    <property type="entry name" value="DUF6491"/>
</dbReference>
<gene>
    <name evidence="2" type="ORF">JFY56_06700</name>
</gene>
<sequence>MRKPGALCLLAVIPLFAACSHSSLQDQNLPLDQHLAKLGYRQGETVKSVPYWYVDGWQYLDKSHITLGQGPGPAYLVEFSSPCNNLDNGSRLSFSTTVGALTKLDRIVSIDFAGIREACLIGEMYRLERIPKEQNGT</sequence>
<feature type="signal peptide" evidence="1">
    <location>
        <begin position="1"/>
        <end position="17"/>
    </location>
</feature>
<keyword evidence="1" id="KW-0732">Signal</keyword>
<comment type="caution">
    <text evidence="2">The sequence shown here is derived from an EMBL/GenBank/DDBJ whole genome shotgun (WGS) entry which is preliminary data.</text>
</comment>
<dbReference type="Pfam" id="PF20101">
    <property type="entry name" value="DUF6491"/>
    <property type="match status" value="1"/>
</dbReference>
<dbReference type="PROSITE" id="PS51257">
    <property type="entry name" value="PROKAR_LIPOPROTEIN"/>
    <property type="match status" value="1"/>
</dbReference>
<dbReference type="Proteomes" id="UP000669060">
    <property type="component" value="Unassembled WGS sequence"/>
</dbReference>
<protein>
    <recommendedName>
        <fullName evidence="4">Lipoprotein</fullName>
    </recommendedName>
</protein>
<dbReference type="EMBL" id="JAELYA010000002">
    <property type="protein sequence ID" value="MBO3274907.1"/>
    <property type="molecule type" value="Genomic_DNA"/>
</dbReference>
<evidence type="ECO:0000313" key="3">
    <source>
        <dbReference type="Proteomes" id="UP000669060"/>
    </source>
</evidence>
<name>A0ABS3TMM4_9PSED</name>
<proteinExistence type="predicted"/>
<keyword evidence="3" id="KW-1185">Reference proteome</keyword>
<evidence type="ECO:0000313" key="2">
    <source>
        <dbReference type="EMBL" id="MBO3274907.1"/>
    </source>
</evidence>
<organism evidence="2 3">
    <name type="scientific">Pseudomonas schmalbachii</name>
    <dbReference type="NCBI Taxonomy" id="2816993"/>
    <lineage>
        <taxon>Bacteria</taxon>
        <taxon>Pseudomonadati</taxon>
        <taxon>Pseudomonadota</taxon>
        <taxon>Gammaproteobacteria</taxon>
        <taxon>Pseudomonadales</taxon>
        <taxon>Pseudomonadaceae</taxon>
        <taxon>Pseudomonas</taxon>
    </lineage>
</organism>
<accession>A0ABS3TMM4</accession>
<reference evidence="2 3" key="1">
    <citation type="submission" date="2020-12" db="EMBL/GenBank/DDBJ databases">
        <title>Pseudomonas schmalbachii sp. nov. isolated from millipede gut.</title>
        <authorList>
            <person name="Shelomi M."/>
        </authorList>
    </citation>
    <scope>NUCLEOTIDE SEQUENCE [LARGE SCALE GENOMIC DNA]</scope>
    <source>
        <strain evidence="2 3">Milli4</strain>
    </source>
</reference>
<dbReference type="RefSeq" id="WP_208312755.1">
    <property type="nucleotide sequence ID" value="NZ_JAELYA010000002.1"/>
</dbReference>
<feature type="chain" id="PRO_5045127703" description="Lipoprotein" evidence="1">
    <location>
        <begin position="18"/>
        <end position="137"/>
    </location>
</feature>
<evidence type="ECO:0000256" key="1">
    <source>
        <dbReference type="SAM" id="SignalP"/>
    </source>
</evidence>